<dbReference type="SUPFAM" id="SSF47459">
    <property type="entry name" value="HLH, helix-loop-helix DNA-binding domain"/>
    <property type="match status" value="1"/>
</dbReference>
<dbReference type="PROSITE" id="PS50888">
    <property type="entry name" value="BHLH"/>
    <property type="match status" value="1"/>
</dbReference>
<dbReference type="InParanoid" id="A0A6Q2ZQN5"/>
<dbReference type="GO" id="GO:0046983">
    <property type="term" value="F:protein dimerization activity"/>
    <property type="evidence" value="ECO:0007669"/>
    <property type="project" value="InterPro"/>
</dbReference>
<keyword evidence="13" id="KW-1185">Reference proteome</keyword>
<keyword evidence="2" id="KW-0678">Repressor</keyword>
<name>A0A6Q2ZQN5_ESOLU</name>
<evidence type="ECO:0000313" key="12">
    <source>
        <dbReference type="Ensembl" id="ENSELUP00000079875.2"/>
    </source>
</evidence>
<dbReference type="PANTHER" id="PTHR11723:SF6">
    <property type="entry name" value="DNA-BINDING PROTEIN INHIBITOR ID-4"/>
    <property type="match status" value="1"/>
</dbReference>
<dbReference type="CDD" id="cd19694">
    <property type="entry name" value="bHLH_dnHLH_ID4"/>
    <property type="match status" value="1"/>
</dbReference>
<reference evidence="12" key="2">
    <citation type="submission" date="2020-02" db="EMBL/GenBank/DDBJ databases">
        <title>Esox lucius (northern pike) genome, fEsoLuc1, primary haplotype.</title>
        <authorList>
            <person name="Myers G."/>
            <person name="Karagic N."/>
            <person name="Meyer A."/>
            <person name="Pippel M."/>
            <person name="Reichard M."/>
            <person name="Winkler S."/>
            <person name="Tracey A."/>
            <person name="Sims Y."/>
            <person name="Howe K."/>
            <person name="Rhie A."/>
            <person name="Formenti G."/>
            <person name="Durbin R."/>
            <person name="Fedrigo O."/>
            <person name="Jarvis E.D."/>
        </authorList>
    </citation>
    <scope>NUCLEOTIDE SEQUENCE [LARGE SCALE GENOMIC DNA]</scope>
</reference>
<organism evidence="12 13">
    <name type="scientific">Esox lucius</name>
    <name type="common">Northern pike</name>
    <dbReference type="NCBI Taxonomy" id="8010"/>
    <lineage>
        <taxon>Eukaryota</taxon>
        <taxon>Metazoa</taxon>
        <taxon>Chordata</taxon>
        <taxon>Craniata</taxon>
        <taxon>Vertebrata</taxon>
        <taxon>Euteleostomi</taxon>
        <taxon>Actinopterygii</taxon>
        <taxon>Neopterygii</taxon>
        <taxon>Teleostei</taxon>
        <taxon>Protacanthopterygii</taxon>
        <taxon>Esociformes</taxon>
        <taxon>Esocidae</taxon>
        <taxon>Esox</taxon>
    </lineage>
</organism>
<dbReference type="Proteomes" id="UP000265140">
    <property type="component" value="Chromosome 16"/>
</dbReference>
<dbReference type="AlphaFoldDB" id="A0A6Q2ZQN5"/>
<accession>A0A6Q2ZQN5</accession>
<dbReference type="SMART" id="SM00353">
    <property type="entry name" value="HLH"/>
    <property type="match status" value="1"/>
</dbReference>
<reference evidence="12" key="4">
    <citation type="submission" date="2025-09" db="UniProtKB">
        <authorList>
            <consortium name="Ensembl"/>
        </authorList>
    </citation>
    <scope>IDENTIFICATION</scope>
</reference>
<evidence type="ECO:0000256" key="2">
    <source>
        <dbReference type="ARBA" id="ARBA00022491"/>
    </source>
</evidence>
<evidence type="ECO:0000256" key="4">
    <source>
        <dbReference type="ARBA" id="ARBA00023163"/>
    </source>
</evidence>
<evidence type="ECO:0000256" key="9">
    <source>
        <dbReference type="ARBA" id="ARBA00043118"/>
    </source>
</evidence>
<feature type="region of interest" description="Disordered" evidence="10">
    <location>
        <begin position="185"/>
        <end position="221"/>
    </location>
</feature>
<feature type="compositionally biased region" description="Polar residues" evidence="10">
    <location>
        <begin position="195"/>
        <end position="210"/>
    </location>
</feature>
<feature type="domain" description="BHLH" evidence="11">
    <location>
        <begin position="121"/>
        <end position="173"/>
    </location>
</feature>
<evidence type="ECO:0000313" key="13">
    <source>
        <dbReference type="Proteomes" id="UP000265140"/>
    </source>
</evidence>
<evidence type="ECO:0000259" key="11">
    <source>
        <dbReference type="PROSITE" id="PS50888"/>
    </source>
</evidence>
<dbReference type="Gene3D" id="4.10.280.10">
    <property type="entry name" value="Helix-loop-helix DNA-binding domain"/>
    <property type="match status" value="1"/>
</dbReference>
<dbReference type="InterPro" id="IPR026052">
    <property type="entry name" value="DNA-bd_prot-inh"/>
</dbReference>
<dbReference type="GO" id="GO:0030154">
    <property type="term" value="P:cell differentiation"/>
    <property type="evidence" value="ECO:0007669"/>
    <property type="project" value="TreeGrafter"/>
</dbReference>
<dbReference type="GO" id="GO:0005737">
    <property type="term" value="C:cytoplasm"/>
    <property type="evidence" value="ECO:0007669"/>
    <property type="project" value="InterPro"/>
</dbReference>
<gene>
    <name evidence="12" type="primary">ID4</name>
</gene>
<dbReference type="FunFam" id="4.10.280.10:FF:000048">
    <property type="entry name" value="DNA-binding protein inhibitor ID-4"/>
    <property type="match status" value="1"/>
</dbReference>
<dbReference type="Bgee" id="ENSELUG00000032505">
    <property type="expression patterns" value="Expressed in brain and 14 other cell types or tissues"/>
</dbReference>
<dbReference type="PANTHER" id="PTHR11723">
    <property type="entry name" value="DNA-BINDING PROTEIN INHIBITOR"/>
    <property type="match status" value="1"/>
</dbReference>
<dbReference type="Ensembl" id="ENSELUT00000081659.2">
    <property type="protein sequence ID" value="ENSELUP00000079875.2"/>
    <property type="gene ID" value="ENSELUG00000032505.2"/>
</dbReference>
<evidence type="ECO:0000256" key="1">
    <source>
        <dbReference type="ARBA" id="ARBA00004123"/>
    </source>
</evidence>
<protein>
    <recommendedName>
        <fullName evidence="7">DNA-binding protein inhibitor ID-4</fullName>
    </recommendedName>
    <alternativeName>
        <fullName evidence="9">Inhibitor of DNA binding 4</fullName>
    </alternativeName>
    <alternativeName>
        <fullName evidence="8">Inhibitor of differentiation 4</fullName>
    </alternativeName>
</protein>
<dbReference type="Pfam" id="PF00010">
    <property type="entry name" value="HLH"/>
    <property type="match status" value="1"/>
</dbReference>
<reference evidence="13" key="1">
    <citation type="journal article" date="2014" name="PLoS ONE">
        <title>The genome and linkage map of the northern pike (Esox lucius): conserved synteny revealed between the salmonid sister group and the Neoteleostei.</title>
        <authorList>
            <person name="Rondeau E.B."/>
            <person name="Minkley D.R."/>
            <person name="Leong J.S."/>
            <person name="Messmer A.M."/>
            <person name="Jantzen J.R."/>
            <person name="von Schalburg K.R."/>
            <person name="Lemon C."/>
            <person name="Bird N.H."/>
            <person name="Koop B.F."/>
        </authorList>
    </citation>
    <scope>NUCLEOTIDE SEQUENCE</scope>
</reference>
<dbReference type="FunCoup" id="A0A6Q2ZQN5">
    <property type="interactions" value="186"/>
</dbReference>
<dbReference type="InterPro" id="IPR011598">
    <property type="entry name" value="bHLH_dom"/>
</dbReference>
<evidence type="ECO:0000256" key="10">
    <source>
        <dbReference type="SAM" id="MobiDB-lite"/>
    </source>
</evidence>
<evidence type="ECO:0000256" key="8">
    <source>
        <dbReference type="ARBA" id="ARBA00042952"/>
    </source>
</evidence>
<evidence type="ECO:0000256" key="5">
    <source>
        <dbReference type="ARBA" id="ARBA00023242"/>
    </source>
</evidence>
<dbReference type="GO" id="GO:0000122">
    <property type="term" value="P:negative regulation of transcription by RNA polymerase II"/>
    <property type="evidence" value="ECO:0007669"/>
    <property type="project" value="InterPro"/>
</dbReference>
<evidence type="ECO:0000256" key="3">
    <source>
        <dbReference type="ARBA" id="ARBA00023015"/>
    </source>
</evidence>
<dbReference type="GeneTree" id="ENSGT00940000162435"/>
<proteinExistence type="predicted"/>
<keyword evidence="5" id="KW-0539">Nucleus</keyword>
<comment type="subcellular location">
    <subcellularLocation>
        <location evidence="1">Nucleus</location>
    </subcellularLocation>
</comment>
<evidence type="ECO:0000256" key="7">
    <source>
        <dbReference type="ARBA" id="ARBA00040558"/>
    </source>
</evidence>
<sequence length="263" mass="29936">MLAPPPLLINVRNLFILNAVPDEVETTGPWDVDRIEFTFLKHFCNRFVLAVSWYYIGNTVFIVYPESLVVDTSGCFVSTRHTVRSFTKMKAVTPVRPQKDSSSGSSDISLHYLSQHSLNIGRCRMEEEDQLCLQYDMNHCYSRLKRLVPTIPQGKKVSKVEILQHVIDYILDLQLALETHPSLLKQQTGTGTGPSGSNRTPLTVLNTDHQPGSRRPHCSEKTCRQTTPEVGWWWVVPVVLTTERQKHPTNCIFKCNSANRENN</sequence>
<evidence type="ECO:0000256" key="6">
    <source>
        <dbReference type="ARBA" id="ARBA00038627"/>
    </source>
</evidence>
<keyword evidence="3" id="KW-0805">Transcription regulation</keyword>
<dbReference type="GO" id="GO:0032922">
    <property type="term" value="P:circadian regulation of gene expression"/>
    <property type="evidence" value="ECO:0007669"/>
    <property type="project" value="TreeGrafter"/>
</dbReference>
<dbReference type="GO" id="GO:0005634">
    <property type="term" value="C:nucleus"/>
    <property type="evidence" value="ECO:0007669"/>
    <property type="project" value="UniProtKB-SubCell"/>
</dbReference>
<reference evidence="12" key="3">
    <citation type="submission" date="2025-08" db="UniProtKB">
        <authorList>
            <consortium name="Ensembl"/>
        </authorList>
    </citation>
    <scope>IDENTIFICATION</scope>
</reference>
<comment type="subunit">
    <text evidence="6">Heterodimer with other HLH proteins.</text>
</comment>
<dbReference type="InterPro" id="IPR036638">
    <property type="entry name" value="HLH_DNA-bd_sf"/>
</dbReference>
<keyword evidence="4" id="KW-0804">Transcription</keyword>